<gene>
    <name evidence="1" type="ORF">DFQ12_4419</name>
</gene>
<dbReference type="EMBL" id="RAPY01000005">
    <property type="protein sequence ID" value="RKE45347.1"/>
    <property type="molecule type" value="Genomic_DNA"/>
</dbReference>
<proteinExistence type="predicted"/>
<evidence type="ECO:0000313" key="2">
    <source>
        <dbReference type="Proteomes" id="UP000286246"/>
    </source>
</evidence>
<accession>A0A420ALN4</accession>
<reference evidence="1 2" key="1">
    <citation type="submission" date="2018-09" db="EMBL/GenBank/DDBJ databases">
        <title>Genomic Encyclopedia of Type Strains, Phase III (KMG-III): the genomes of soil and plant-associated and newly described type strains.</title>
        <authorList>
            <person name="Whitman W."/>
        </authorList>
    </citation>
    <scope>NUCLEOTIDE SEQUENCE [LARGE SCALE GENOMIC DNA]</scope>
    <source>
        <strain evidence="1 2">CECT 7938</strain>
    </source>
</reference>
<comment type="caution">
    <text evidence="1">The sequence shown here is derived from an EMBL/GenBank/DDBJ whole genome shotgun (WGS) entry which is preliminary data.</text>
</comment>
<dbReference type="OrthoDB" id="880927at2"/>
<protein>
    <submittedName>
        <fullName evidence="1">Uncharacterized protein</fullName>
    </submittedName>
</protein>
<dbReference type="AlphaFoldDB" id="A0A420ALN4"/>
<name>A0A420ALN4_SPHD1</name>
<sequence length="193" mass="21681">MAKSRDNIVMQGASGTVGKMLVFRQRGDQTVIARRPKKSANAKPPTTKQLEVQSRFMDASLYARTAIQDPDMKAAYQAKANINQTAYNVAFKDFFTAPVIRRWDDSGYKGNAVDQITLMVKDVMAVVKIEVRILDQNDAVIETGLAQDMDGIGVSWMYQIQQDNPDFLQAKYLVTLTDTPGHQYAYELKYGDK</sequence>
<dbReference type="RefSeq" id="WP_120261095.1">
    <property type="nucleotide sequence ID" value="NZ_RAPY01000005.1"/>
</dbReference>
<evidence type="ECO:0000313" key="1">
    <source>
        <dbReference type="EMBL" id="RKE45347.1"/>
    </source>
</evidence>
<organism evidence="1 2">
    <name type="scientific">Sphingobacterium detergens</name>
    <dbReference type="NCBI Taxonomy" id="1145106"/>
    <lineage>
        <taxon>Bacteria</taxon>
        <taxon>Pseudomonadati</taxon>
        <taxon>Bacteroidota</taxon>
        <taxon>Sphingobacteriia</taxon>
        <taxon>Sphingobacteriales</taxon>
        <taxon>Sphingobacteriaceae</taxon>
        <taxon>Sphingobacterium</taxon>
    </lineage>
</organism>
<dbReference type="Proteomes" id="UP000286246">
    <property type="component" value="Unassembled WGS sequence"/>
</dbReference>
<keyword evidence="2" id="KW-1185">Reference proteome</keyword>